<keyword evidence="2" id="KW-0227">DNA damage</keyword>
<comment type="caution">
    <text evidence="9">The sequence shown here is derived from an EMBL/GenBank/DDBJ whole genome shotgun (WGS) entry which is preliminary data.</text>
</comment>
<gene>
    <name evidence="9" type="ORF">HGP05_08615</name>
</gene>
<reference evidence="9" key="1">
    <citation type="submission" date="2020-04" db="EMBL/GenBank/DDBJ databases">
        <authorList>
            <person name="Chakraborty B."/>
            <person name="Walker A.R."/>
            <person name="Burne R.A."/>
        </authorList>
    </citation>
    <scope>NUCLEOTIDE SEQUENCE [LARGE SCALE GENOMIC DNA]</scope>
    <source>
        <strain evidence="9">BCA8</strain>
    </source>
</reference>
<evidence type="ECO:0000256" key="3">
    <source>
        <dbReference type="ARBA" id="ARBA00022801"/>
    </source>
</evidence>
<dbReference type="SUPFAM" id="SSF52980">
    <property type="entry name" value="Restriction endonuclease-like"/>
    <property type="match status" value="1"/>
</dbReference>
<evidence type="ECO:0000256" key="6">
    <source>
        <dbReference type="ARBA" id="ARBA00023125"/>
    </source>
</evidence>
<protein>
    <recommendedName>
        <fullName evidence="8">PD-(D/E)XK endonuclease-like domain-containing protein</fullName>
    </recommendedName>
</protein>
<evidence type="ECO:0000259" key="8">
    <source>
        <dbReference type="Pfam" id="PF12705"/>
    </source>
</evidence>
<evidence type="ECO:0000256" key="5">
    <source>
        <dbReference type="ARBA" id="ARBA00022840"/>
    </source>
</evidence>
<keyword evidence="3" id="KW-0378">Hydrolase</keyword>
<dbReference type="GO" id="GO:0016787">
    <property type="term" value="F:hydrolase activity"/>
    <property type="evidence" value="ECO:0007669"/>
    <property type="project" value="UniProtKB-KW"/>
</dbReference>
<dbReference type="AlphaFoldDB" id="A0A7Y0VBI2"/>
<evidence type="ECO:0000256" key="2">
    <source>
        <dbReference type="ARBA" id="ARBA00022763"/>
    </source>
</evidence>
<evidence type="ECO:0000256" key="4">
    <source>
        <dbReference type="ARBA" id="ARBA00022806"/>
    </source>
</evidence>
<keyword evidence="4" id="KW-0347">Helicase</keyword>
<dbReference type="InterPro" id="IPR038726">
    <property type="entry name" value="PDDEXK_AddAB-type"/>
</dbReference>
<keyword evidence="7" id="KW-0234">DNA repair</keyword>
<sequence length="243" mass="27485">MFRHQYAYFLKYVLRLQEEWTIHPDARSHGIFLHRIFERSYRMIRLLILTGVIARLWKRPVERPSLRASTAVRSDPFCAPALARYGEGDRPGAGSSNWIETIGEETGFGSASKPFLTLENGRAVTVSGKVDRIDRLTKTESLGVVDYKSGDIKFSFEKFFNGLNSQLPTYLAAIEELADYQEDEGTFGAMYLQMTDPIVALKDTKTLADAVNQSMKPLQYKGLFVADAVKELGPLYEKIRPTC</sequence>
<proteinExistence type="predicted"/>
<accession>A0A7Y0VBI2</accession>
<feature type="domain" description="PD-(D/E)XK endonuclease-like" evidence="8">
    <location>
        <begin position="6"/>
        <end position="206"/>
    </location>
</feature>
<keyword evidence="5" id="KW-0067">ATP-binding</keyword>
<keyword evidence="6" id="KW-0238">DNA-binding</keyword>
<dbReference type="GO" id="GO:0005524">
    <property type="term" value="F:ATP binding"/>
    <property type="evidence" value="ECO:0007669"/>
    <property type="project" value="UniProtKB-KW"/>
</dbReference>
<evidence type="ECO:0000256" key="1">
    <source>
        <dbReference type="ARBA" id="ARBA00022741"/>
    </source>
</evidence>
<dbReference type="GO" id="GO:0004386">
    <property type="term" value="F:helicase activity"/>
    <property type="evidence" value="ECO:0007669"/>
    <property type="project" value="UniProtKB-KW"/>
</dbReference>
<evidence type="ECO:0000256" key="7">
    <source>
        <dbReference type="ARBA" id="ARBA00023204"/>
    </source>
</evidence>
<keyword evidence="1" id="KW-0547">Nucleotide-binding</keyword>
<evidence type="ECO:0000313" key="9">
    <source>
        <dbReference type="EMBL" id="NMX24815.1"/>
    </source>
</evidence>
<dbReference type="InterPro" id="IPR011335">
    <property type="entry name" value="Restrct_endonuc-II-like"/>
</dbReference>
<dbReference type="GO" id="GO:0006281">
    <property type="term" value="P:DNA repair"/>
    <property type="evidence" value="ECO:0007669"/>
    <property type="project" value="UniProtKB-KW"/>
</dbReference>
<dbReference type="EMBL" id="JABBCN010000003">
    <property type="protein sequence ID" value="NMX24815.1"/>
    <property type="molecule type" value="Genomic_DNA"/>
</dbReference>
<name>A0A7Y0VBI2_STRSA</name>
<dbReference type="GO" id="GO:0003677">
    <property type="term" value="F:DNA binding"/>
    <property type="evidence" value="ECO:0007669"/>
    <property type="project" value="UniProtKB-KW"/>
</dbReference>
<organism evidence="9">
    <name type="scientific">Streptococcus sanguinis</name>
    <dbReference type="NCBI Taxonomy" id="1305"/>
    <lineage>
        <taxon>Bacteria</taxon>
        <taxon>Bacillati</taxon>
        <taxon>Bacillota</taxon>
        <taxon>Bacilli</taxon>
        <taxon>Lactobacillales</taxon>
        <taxon>Streptococcaceae</taxon>
        <taxon>Streptococcus</taxon>
    </lineage>
</organism>
<dbReference type="Pfam" id="PF12705">
    <property type="entry name" value="PDDEXK_1"/>
    <property type="match status" value="1"/>
</dbReference>